<comment type="caution">
    <text evidence="5">The sequence shown here is derived from an EMBL/GenBank/DDBJ whole genome shotgun (WGS) entry which is preliminary data.</text>
</comment>
<gene>
    <name evidence="5" type="ORF">LX83_006406</name>
</gene>
<keyword evidence="3" id="KW-0808">Transferase</keyword>
<dbReference type="GO" id="GO:0032259">
    <property type="term" value="P:methylation"/>
    <property type="evidence" value="ECO:0007669"/>
    <property type="project" value="UniProtKB-KW"/>
</dbReference>
<dbReference type="InterPro" id="IPR051052">
    <property type="entry name" value="Diverse_substrate_MTase"/>
</dbReference>
<evidence type="ECO:0000256" key="2">
    <source>
        <dbReference type="ARBA" id="ARBA00022603"/>
    </source>
</evidence>
<dbReference type="EMBL" id="JAMTCK010000019">
    <property type="protein sequence ID" value="MCP2169520.1"/>
    <property type="molecule type" value="Genomic_DNA"/>
</dbReference>
<proteinExistence type="inferred from homology"/>
<dbReference type="PANTHER" id="PTHR44942">
    <property type="entry name" value="METHYLTRANSF_11 DOMAIN-CONTAINING PROTEIN"/>
    <property type="match status" value="1"/>
</dbReference>
<dbReference type="Proteomes" id="UP001206128">
    <property type="component" value="Unassembled WGS sequence"/>
</dbReference>
<dbReference type="CDD" id="cd02440">
    <property type="entry name" value="AdoMet_MTases"/>
    <property type="match status" value="1"/>
</dbReference>
<keyword evidence="6" id="KW-1185">Reference proteome</keyword>
<reference evidence="5" key="1">
    <citation type="submission" date="2022-06" db="EMBL/GenBank/DDBJ databases">
        <title>Genomic Encyclopedia of Archaeal and Bacterial Type Strains, Phase II (KMG-II): from individual species to whole genera.</title>
        <authorList>
            <person name="Goeker M."/>
        </authorList>
    </citation>
    <scope>NUCLEOTIDE SEQUENCE</scope>
    <source>
        <strain evidence="5">DSM 43935</strain>
    </source>
</reference>
<comment type="similarity">
    <text evidence="1">Belongs to the methyltransferase superfamily.</text>
</comment>
<evidence type="ECO:0000313" key="6">
    <source>
        <dbReference type="Proteomes" id="UP001206128"/>
    </source>
</evidence>
<dbReference type="Gene3D" id="3.40.50.150">
    <property type="entry name" value="Vaccinia Virus protein VP39"/>
    <property type="match status" value="1"/>
</dbReference>
<organism evidence="5 6">
    <name type="scientific">Goodfellowiella coeruleoviolacea</name>
    <dbReference type="NCBI Taxonomy" id="334858"/>
    <lineage>
        <taxon>Bacteria</taxon>
        <taxon>Bacillati</taxon>
        <taxon>Actinomycetota</taxon>
        <taxon>Actinomycetes</taxon>
        <taxon>Pseudonocardiales</taxon>
        <taxon>Pseudonocardiaceae</taxon>
        <taxon>Goodfellowiella</taxon>
    </lineage>
</organism>
<dbReference type="InterPro" id="IPR029063">
    <property type="entry name" value="SAM-dependent_MTases_sf"/>
</dbReference>
<dbReference type="AlphaFoldDB" id="A0AAE3KJD8"/>
<evidence type="ECO:0000256" key="3">
    <source>
        <dbReference type="ARBA" id="ARBA00022679"/>
    </source>
</evidence>
<protein>
    <submittedName>
        <fullName evidence="5">Methyltransferase domain-containing protein</fullName>
    </submittedName>
</protein>
<keyword evidence="2 5" id="KW-0489">Methyltransferase</keyword>
<sequence>MALLPDAADSVRVLDVTGADYRRAFELFLAGTDEKVRTHEYLNRLVERLPRRTVFLDVGAGEGGTTGHLARYFARTVAVEPSAPMREALRRACPTAEIHAEPVHQLVLDDVQADLALCSHVLYYLPESDWVPLVRRVLTWVSPGGTLVLLLQAPDNDCMRMVAHFTGARFDLPGLAGALAERCADLVADTTLDRITNRYRTTSLADAVQVAEFMLNVPALAEQRDLPSRQALRDYVTSHFTAPDGTVTINHAHDILLVHRSGAATTPGSPD</sequence>
<name>A0AAE3KJD8_9PSEU</name>
<evidence type="ECO:0000259" key="4">
    <source>
        <dbReference type="Pfam" id="PF08241"/>
    </source>
</evidence>
<accession>A0AAE3KJD8</accession>
<dbReference type="Pfam" id="PF08241">
    <property type="entry name" value="Methyltransf_11"/>
    <property type="match status" value="1"/>
</dbReference>
<feature type="domain" description="Methyltransferase type 11" evidence="4">
    <location>
        <begin position="56"/>
        <end position="149"/>
    </location>
</feature>
<dbReference type="SUPFAM" id="SSF53335">
    <property type="entry name" value="S-adenosyl-L-methionine-dependent methyltransferases"/>
    <property type="match status" value="1"/>
</dbReference>
<dbReference type="InterPro" id="IPR013216">
    <property type="entry name" value="Methyltransf_11"/>
</dbReference>
<evidence type="ECO:0000256" key="1">
    <source>
        <dbReference type="ARBA" id="ARBA00008361"/>
    </source>
</evidence>
<dbReference type="PANTHER" id="PTHR44942:SF4">
    <property type="entry name" value="METHYLTRANSFERASE TYPE 11 DOMAIN-CONTAINING PROTEIN"/>
    <property type="match status" value="1"/>
</dbReference>
<dbReference type="RefSeq" id="WP_253778388.1">
    <property type="nucleotide sequence ID" value="NZ_JAMTCK010000019.1"/>
</dbReference>
<dbReference type="GO" id="GO:0008757">
    <property type="term" value="F:S-adenosylmethionine-dependent methyltransferase activity"/>
    <property type="evidence" value="ECO:0007669"/>
    <property type="project" value="InterPro"/>
</dbReference>
<evidence type="ECO:0000313" key="5">
    <source>
        <dbReference type="EMBL" id="MCP2169520.1"/>
    </source>
</evidence>